<organism evidence="1">
    <name type="scientific">Magallana gigas</name>
    <name type="common">Pacific oyster</name>
    <name type="synonym">Crassostrea gigas</name>
    <dbReference type="NCBI Taxonomy" id="29159"/>
    <lineage>
        <taxon>Eukaryota</taxon>
        <taxon>Metazoa</taxon>
        <taxon>Spiralia</taxon>
        <taxon>Lophotrochozoa</taxon>
        <taxon>Mollusca</taxon>
        <taxon>Bivalvia</taxon>
        <taxon>Autobranchia</taxon>
        <taxon>Pteriomorphia</taxon>
        <taxon>Ostreida</taxon>
        <taxon>Ostreoidea</taxon>
        <taxon>Ostreidae</taxon>
        <taxon>Magallana</taxon>
    </lineage>
</organism>
<dbReference type="HOGENOM" id="CLU_2592075_0_0_1"/>
<sequence length="80" mass="8469">MFPPIKVIGGGHENLGLGAYGPPLSWHQGSQGTREPLACTVSSSLLAGQDSSTVATWSCSGTRTMFILWVKGVIHPLLMM</sequence>
<dbReference type="AlphaFoldDB" id="K1R6S0"/>
<evidence type="ECO:0000313" key="1">
    <source>
        <dbReference type="EMBL" id="EKC29661.1"/>
    </source>
</evidence>
<accession>K1R6S0</accession>
<proteinExistence type="predicted"/>
<gene>
    <name evidence="1" type="ORF">CGI_10026045</name>
</gene>
<protein>
    <submittedName>
        <fullName evidence="1">Uncharacterized protein</fullName>
    </submittedName>
</protein>
<reference evidence="1" key="1">
    <citation type="journal article" date="2012" name="Nature">
        <title>The oyster genome reveals stress adaptation and complexity of shell formation.</title>
        <authorList>
            <person name="Zhang G."/>
            <person name="Fang X."/>
            <person name="Guo X."/>
            <person name="Li L."/>
            <person name="Luo R."/>
            <person name="Xu F."/>
            <person name="Yang P."/>
            <person name="Zhang L."/>
            <person name="Wang X."/>
            <person name="Qi H."/>
            <person name="Xiong Z."/>
            <person name="Que H."/>
            <person name="Xie Y."/>
            <person name="Holland P.W."/>
            <person name="Paps J."/>
            <person name="Zhu Y."/>
            <person name="Wu F."/>
            <person name="Chen Y."/>
            <person name="Wang J."/>
            <person name="Peng C."/>
            <person name="Meng J."/>
            <person name="Yang L."/>
            <person name="Liu J."/>
            <person name="Wen B."/>
            <person name="Zhang N."/>
            <person name="Huang Z."/>
            <person name="Zhu Q."/>
            <person name="Feng Y."/>
            <person name="Mount A."/>
            <person name="Hedgecock D."/>
            <person name="Xu Z."/>
            <person name="Liu Y."/>
            <person name="Domazet-Loso T."/>
            <person name="Du Y."/>
            <person name="Sun X."/>
            <person name="Zhang S."/>
            <person name="Liu B."/>
            <person name="Cheng P."/>
            <person name="Jiang X."/>
            <person name="Li J."/>
            <person name="Fan D."/>
            <person name="Wang W."/>
            <person name="Fu W."/>
            <person name="Wang T."/>
            <person name="Wang B."/>
            <person name="Zhang J."/>
            <person name="Peng Z."/>
            <person name="Li Y."/>
            <person name="Li N."/>
            <person name="Wang J."/>
            <person name="Chen M."/>
            <person name="He Y."/>
            <person name="Tan F."/>
            <person name="Song X."/>
            <person name="Zheng Q."/>
            <person name="Huang R."/>
            <person name="Yang H."/>
            <person name="Du X."/>
            <person name="Chen L."/>
            <person name="Yang M."/>
            <person name="Gaffney P.M."/>
            <person name="Wang S."/>
            <person name="Luo L."/>
            <person name="She Z."/>
            <person name="Ming Y."/>
            <person name="Huang W."/>
            <person name="Zhang S."/>
            <person name="Huang B."/>
            <person name="Zhang Y."/>
            <person name="Qu T."/>
            <person name="Ni P."/>
            <person name="Miao G."/>
            <person name="Wang J."/>
            <person name="Wang Q."/>
            <person name="Steinberg C.E."/>
            <person name="Wang H."/>
            <person name="Li N."/>
            <person name="Qian L."/>
            <person name="Zhang G."/>
            <person name="Li Y."/>
            <person name="Yang H."/>
            <person name="Liu X."/>
            <person name="Wang J."/>
            <person name="Yin Y."/>
            <person name="Wang J."/>
        </authorList>
    </citation>
    <scope>NUCLEOTIDE SEQUENCE [LARGE SCALE GENOMIC DNA]</scope>
    <source>
        <strain evidence="1">05x7-T-G4-1.051#20</strain>
    </source>
</reference>
<dbReference type="InParanoid" id="K1R6S0"/>
<dbReference type="EMBL" id="JH817657">
    <property type="protein sequence ID" value="EKC29661.1"/>
    <property type="molecule type" value="Genomic_DNA"/>
</dbReference>
<name>K1R6S0_MAGGI</name>